<dbReference type="Proteomes" id="UP001295444">
    <property type="component" value="Chromosome 05"/>
</dbReference>
<keyword evidence="3" id="KW-1185">Reference proteome</keyword>
<gene>
    <name evidence="2" type="ORF">PECUL_23A051918</name>
</gene>
<feature type="compositionally biased region" description="Basic residues" evidence="1">
    <location>
        <begin position="33"/>
        <end position="49"/>
    </location>
</feature>
<evidence type="ECO:0000256" key="1">
    <source>
        <dbReference type="SAM" id="MobiDB-lite"/>
    </source>
</evidence>
<dbReference type="AlphaFoldDB" id="A0AAD1SC05"/>
<reference evidence="2" key="1">
    <citation type="submission" date="2022-03" db="EMBL/GenBank/DDBJ databases">
        <authorList>
            <person name="Alioto T."/>
            <person name="Alioto T."/>
            <person name="Gomez Garrido J."/>
        </authorList>
    </citation>
    <scope>NUCLEOTIDE SEQUENCE</scope>
</reference>
<evidence type="ECO:0000313" key="2">
    <source>
        <dbReference type="EMBL" id="CAH2296315.1"/>
    </source>
</evidence>
<feature type="compositionally biased region" description="Basic and acidic residues" evidence="1">
    <location>
        <begin position="111"/>
        <end position="124"/>
    </location>
</feature>
<feature type="region of interest" description="Disordered" evidence="1">
    <location>
        <begin position="77"/>
        <end position="141"/>
    </location>
</feature>
<dbReference type="EMBL" id="OW240916">
    <property type="protein sequence ID" value="CAH2296315.1"/>
    <property type="molecule type" value="Genomic_DNA"/>
</dbReference>
<feature type="region of interest" description="Disordered" evidence="1">
    <location>
        <begin position="1"/>
        <end position="58"/>
    </location>
</feature>
<accession>A0AAD1SC05</accession>
<evidence type="ECO:0000313" key="3">
    <source>
        <dbReference type="Proteomes" id="UP001295444"/>
    </source>
</evidence>
<organism evidence="2 3">
    <name type="scientific">Pelobates cultripes</name>
    <name type="common">Western spadefoot toad</name>
    <dbReference type="NCBI Taxonomy" id="61616"/>
    <lineage>
        <taxon>Eukaryota</taxon>
        <taxon>Metazoa</taxon>
        <taxon>Chordata</taxon>
        <taxon>Craniata</taxon>
        <taxon>Vertebrata</taxon>
        <taxon>Euteleostomi</taxon>
        <taxon>Amphibia</taxon>
        <taxon>Batrachia</taxon>
        <taxon>Anura</taxon>
        <taxon>Pelobatoidea</taxon>
        <taxon>Pelobatidae</taxon>
        <taxon>Pelobates</taxon>
    </lineage>
</organism>
<protein>
    <submittedName>
        <fullName evidence="2">Uncharacterized protein</fullName>
    </submittedName>
</protein>
<feature type="compositionally biased region" description="Basic and acidic residues" evidence="1">
    <location>
        <begin position="131"/>
        <end position="141"/>
    </location>
</feature>
<sequence>MHPPASQLLSHLPKKQPQQGRKKTKVPTARQASKWRRTKRRTLHQHKKPNIYEKHRQGHKARLESMAIQGVQRIATPHSTPATDTAWKPDSSNNVWTRRPTRPCHAPKLRGTPDRHRLSGEPEHIPQTWTHYRDSQAEDTG</sequence>
<name>A0AAD1SC05_PELCU</name>
<feature type="compositionally biased region" description="Basic residues" evidence="1">
    <location>
        <begin position="99"/>
        <end position="108"/>
    </location>
</feature>
<proteinExistence type="predicted"/>